<dbReference type="Gene3D" id="3.40.50.1820">
    <property type="entry name" value="alpha/beta hydrolase"/>
    <property type="match status" value="1"/>
</dbReference>
<gene>
    <name evidence="3" type="ORF">HAX54_048884</name>
</gene>
<dbReference type="EMBL" id="JACEIK010000816">
    <property type="protein sequence ID" value="MCD7462598.1"/>
    <property type="molecule type" value="Genomic_DNA"/>
</dbReference>
<dbReference type="Proteomes" id="UP000823775">
    <property type="component" value="Unassembled WGS sequence"/>
</dbReference>
<reference evidence="3 4" key="1">
    <citation type="journal article" date="2021" name="BMC Genomics">
        <title>Datura genome reveals duplications of psychoactive alkaloid biosynthetic genes and high mutation rate following tissue culture.</title>
        <authorList>
            <person name="Rajewski A."/>
            <person name="Carter-House D."/>
            <person name="Stajich J."/>
            <person name="Litt A."/>
        </authorList>
    </citation>
    <scope>NUCLEOTIDE SEQUENCE [LARGE SCALE GENOMIC DNA]</scope>
    <source>
        <strain evidence="3">AR-01</strain>
    </source>
</reference>
<name>A0ABS8SUS9_DATST</name>
<dbReference type="Pfam" id="PF00561">
    <property type="entry name" value="Abhydrolase_1"/>
    <property type="match status" value="1"/>
</dbReference>
<comment type="caution">
    <text evidence="3">The sequence shown here is derived from an EMBL/GenBank/DDBJ whole genome shotgun (WGS) entry which is preliminary data.</text>
</comment>
<sequence>MVILNLSRNMNARIVGSGKETIILAHGYGGDQSIWDKIWPKLSECYRIVLFDWSFSGAVKDHQSSLFDADKYSSYEAFADDLIALADELKLDSSIFVGHSMSGIIGCIASIKRPHLFNRLILVASSPRFINLEDYEGGFEIPEMEEMFQNIEENYDVWSSSFARIAVDPSDPSSVEKFDKCLKRMGVEVALPLAKSVFLSDYRGILDKVITPCTIIQTKVDFVVPNSVATLMHNTIKGESTVEVINTRGHFPQLTAHEEFLNGDWCTCPTR</sequence>
<feature type="domain" description="AB hydrolase-1" evidence="2">
    <location>
        <begin position="21"/>
        <end position="143"/>
    </location>
</feature>
<organism evidence="3 4">
    <name type="scientific">Datura stramonium</name>
    <name type="common">Jimsonweed</name>
    <name type="synonym">Common thornapple</name>
    <dbReference type="NCBI Taxonomy" id="4076"/>
    <lineage>
        <taxon>Eukaryota</taxon>
        <taxon>Viridiplantae</taxon>
        <taxon>Streptophyta</taxon>
        <taxon>Embryophyta</taxon>
        <taxon>Tracheophyta</taxon>
        <taxon>Spermatophyta</taxon>
        <taxon>Magnoliopsida</taxon>
        <taxon>eudicotyledons</taxon>
        <taxon>Gunneridae</taxon>
        <taxon>Pentapetalae</taxon>
        <taxon>asterids</taxon>
        <taxon>lamiids</taxon>
        <taxon>Solanales</taxon>
        <taxon>Solanaceae</taxon>
        <taxon>Solanoideae</taxon>
        <taxon>Datureae</taxon>
        <taxon>Datura</taxon>
    </lineage>
</organism>
<evidence type="ECO:0000259" key="2">
    <source>
        <dbReference type="Pfam" id="PF00561"/>
    </source>
</evidence>
<evidence type="ECO:0000313" key="4">
    <source>
        <dbReference type="Proteomes" id="UP000823775"/>
    </source>
</evidence>
<accession>A0ABS8SUS9</accession>
<dbReference type="InterPro" id="IPR029058">
    <property type="entry name" value="AB_hydrolase_fold"/>
</dbReference>
<keyword evidence="4" id="KW-1185">Reference proteome</keyword>
<evidence type="ECO:0000313" key="3">
    <source>
        <dbReference type="EMBL" id="MCD7462598.1"/>
    </source>
</evidence>
<comment type="similarity">
    <text evidence="1">Belongs to the AB hydrolase superfamily.</text>
</comment>
<protein>
    <recommendedName>
        <fullName evidence="2">AB hydrolase-1 domain-containing protein</fullName>
    </recommendedName>
</protein>
<dbReference type="SUPFAM" id="SSF53474">
    <property type="entry name" value="alpha/beta-Hydrolases"/>
    <property type="match status" value="1"/>
</dbReference>
<evidence type="ECO:0000256" key="1">
    <source>
        <dbReference type="ARBA" id="ARBA00008645"/>
    </source>
</evidence>
<dbReference type="InterPro" id="IPR000073">
    <property type="entry name" value="AB_hydrolase_1"/>
</dbReference>
<dbReference type="PANTHER" id="PTHR43039">
    <property type="entry name" value="ESTERASE-RELATED"/>
    <property type="match status" value="1"/>
</dbReference>
<proteinExistence type="inferred from homology"/>